<proteinExistence type="predicted"/>
<protein>
    <submittedName>
        <fullName evidence="2">Uncharacterized protein</fullName>
    </submittedName>
</protein>
<feature type="compositionally biased region" description="Basic and acidic residues" evidence="1">
    <location>
        <begin position="52"/>
        <end position="65"/>
    </location>
</feature>
<sequence>MSRIPVPREGLHHQLPHSTYEAAASPGYASPQPHSQHPPSRNSMSTHSPAADTRKKTSKRDEVSQHRSSLFCMLVAQHRLMT</sequence>
<accession>A0AAJ8KQP4</accession>
<organism evidence="2 3">
    <name type="scientific">Kwoniella dejecticola CBS 10117</name>
    <dbReference type="NCBI Taxonomy" id="1296121"/>
    <lineage>
        <taxon>Eukaryota</taxon>
        <taxon>Fungi</taxon>
        <taxon>Dikarya</taxon>
        <taxon>Basidiomycota</taxon>
        <taxon>Agaricomycotina</taxon>
        <taxon>Tremellomycetes</taxon>
        <taxon>Tremellales</taxon>
        <taxon>Cryptococcaceae</taxon>
        <taxon>Kwoniella</taxon>
    </lineage>
</organism>
<evidence type="ECO:0000313" key="2">
    <source>
        <dbReference type="EMBL" id="WWC61961.1"/>
    </source>
</evidence>
<evidence type="ECO:0000256" key="1">
    <source>
        <dbReference type="SAM" id="MobiDB-lite"/>
    </source>
</evidence>
<gene>
    <name evidence="2" type="ORF">I303_104547</name>
</gene>
<dbReference type="AlphaFoldDB" id="A0AAJ8KQP4"/>
<reference evidence="2" key="1">
    <citation type="submission" date="2013-07" db="EMBL/GenBank/DDBJ databases">
        <authorList>
            <consortium name="The Broad Institute Genome Sequencing Platform"/>
            <person name="Cuomo C."/>
            <person name="Litvintseva A."/>
            <person name="Chen Y."/>
            <person name="Heitman J."/>
            <person name="Sun S."/>
            <person name="Springer D."/>
            <person name="Dromer F."/>
            <person name="Young S.K."/>
            <person name="Zeng Q."/>
            <person name="Gargeya S."/>
            <person name="Fitzgerald M."/>
            <person name="Abouelleil A."/>
            <person name="Alvarado L."/>
            <person name="Berlin A.M."/>
            <person name="Chapman S.B."/>
            <person name="Dewar J."/>
            <person name="Goldberg J."/>
            <person name="Griggs A."/>
            <person name="Gujja S."/>
            <person name="Hansen M."/>
            <person name="Howarth C."/>
            <person name="Imamovic A."/>
            <person name="Larimer J."/>
            <person name="McCowan C."/>
            <person name="Murphy C."/>
            <person name="Pearson M."/>
            <person name="Priest M."/>
            <person name="Roberts A."/>
            <person name="Saif S."/>
            <person name="Shea T."/>
            <person name="Sykes S."/>
            <person name="Wortman J."/>
            <person name="Nusbaum C."/>
            <person name="Birren B."/>
        </authorList>
    </citation>
    <scope>NUCLEOTIDE SEQUENCE</scope>
    <source>
        <strain evidence="2">CBS 10117</strain>
    </source>
</reference>
<dbReference type="RefSeq" id="XP_065825051.1">
    <property type="nucleotide sequence ID" value="XM_065968979.1"/>
</dbReference>
<dbReference type="EMBL" id="CP144534">
    <property type="protein sequence ID" value="WWC61961.1"/>
    <property type="molecule type" value="Genomic_DNA"/>
</dbReference>
<feature type="compositionally biased region" description="Low complexity" evidence="1">
    <location>
        <begin position="30"/>
        <end position="40"/>
    </location>
</feature>
<dbReference type="Proteomes" id="UP000078595">
    <property type="component" value="Chromosome 5"/>
</dbReference>
<reference evidence="2" key="2">
    <citation type="submission" date="2024-02" db="EMBL/GenBank/DDBJ databases">
        <title>Comparative genomics of Cryptococcus and Kwoniella reveals pathogenesis evolution and contrasting modes of karyotype evolution via chromosome fusion or intercentromeric recombination.</title>
        <authorList>
            <person name="Coelho M.A."/>
            <person name="David-Palma M."/>
            <person name="Shea T."/>
            <person name="Bowers K."/>
            <person name="McGinley-Smith S."/>
            <person name="Mohammad A.W."/>
            <person name="Gnirke A."/>
            <person name="Yurkov A.M."/>
            <person name="Nowrousian M."/>
            <person name="Sun S."/>
            <person name="Cuomo C.A."/>
            <person name="Heitman J."/>
        </authorList>
    </citation>
    <scope>NUCLEOTIDE SEQUENCE</scope>
    <source>
        <strain evidence="2">CBS 10117</strain>
    </source>
</reference>
<keyword evidence="3" id="KW-1185">Reference proteome</keyword>
<dbReference type="KEGG" id="kdj:90830111"/>
<name>A0AAJ8KQP4_9TREE</name>
<dbReference type="GeneID" id="90830111"/>
<feature type="region of interest" description="Disordered" evidence="1">
    <location>
        <begin position="1"/>
        <end position="69"/>
    </location>
</feature>
<evidence type="ECO:0000313" key="3">
    <source>
        <dbReference type="Proteomes" id="UP000078595"/>
    </source>
</evidence>